<keyword evidence="2" id="KW-0201">Cytochrome c-type biogenesis</keyword>
<dbReference type="InterPro" id="IPR013766">
    <property type="entry name" value="Thioredoxin_domain"/>
</dbReference>
<keyword evidence="3" id="KW-1015">Disulfide bond</keyword>
<evidence type="ECO:0000313" key="7">
    <source>
        <dbReference type="EMBL" id="WZN49105.1"/>
    </source>
</evidence>
<dbReference type="PROSITE" id="PS51352">
    <property type="entry name" value="THIOREDOXIN_2"/>
    <property type="match status" value="1"/>
</dbReference>
<comment type="subcellular location">
    <subcellularLocation>
        <location evidence="1">Cell envelope</location>
    </subcellularLocation>
</comment>
<dbReference type="Proteomes" id="UP001449657">
    <property type="component" value="Chromosome"/>
</dbReference>
<proteinExistence type="predicted"/>
<dbReference type="Gene3D" id="3.40.30.10">
    <property type="entry name" value="Glutaredoxin"/>
    <property type="match status" value="1"/>
</dbReference>
<feature type="domain" description="Thioredoxin" evidence="6">
    <location>
        <begin position="357"/>
        <end position="500"/>
    </location>
</feature>
<evidence type="ECO:0000256" key="3">
    <source>
        <dbReference type="ARBA" id="ARBA00023157"/>
    </source>
</evidence>
<accession>A0ABZ2ZB99</accession>
<feature type="chain" id="PRO_5046803214" evidence="5">
    <location>
        <begin position="21"/>
        <end position="502"/>
    </location>
</feature>
<evidence type="ECO:0000313" key="8">
    <source>
        <dbReference type="Proteomes" id="UP001449657"/>
    </source>
</evidence>
<name>A0ABZ2ZB99_9BACT</name>
<dbReference type="PANTHER" id="PTHR42852">
    <property type="entry name" value="THIOL:DISULFIDE INTERCHANGE PROTEIN DSBE"/>
    <property type="match status" value="1"/>
</dbReference>
<keyword evidence="4" id="KW-0676">Redox-active center</keyword>
<dbReference type="EMBL" id="CP150096">
    <property type="protein sequence ID" value="WZN49105.1"/>
    <property type="molecule type" value="Genomic_DNA"/>
</dbReference>
<evidence type="ECO:0000256" key="4">
    <source>
        <dbReference type="ARBA" id="ARBA00023284"/>
    </source>
</evidence>
<evidence type="ECO:0000259" key="6">
    <source>
        <dbReference type="PROSITE" id="PS51352"/>
    </source>
</evidence>
<keyword evidence="8" id="KW-1185">Reference proteome</keyword>
<evidence type="ECO:0000256" key="2">
    <source>
        <dbReference type="ARBA" id="ARBA00022748"/>
    </source>
</evidence>
<dbReference type="InterPro" id="IPR013740">
    <property type="entry name" value="Redoxin"/>
</dbReference>
<dbReference type="InterPro" id="IPR036249">
    <property type="entry name" value="Thioredoxin-like_sf"/>
</dbReference>
<evidence type="ECO:0000256" key="1">
    <source>
        <dbReference type="ARBA" id="ARBA00004196"/>
    </source>
</evidence>
<dbReference type="SUPFAM" id="SSF52833">
    <property type="entry name" value="Thioredoxin-like"/>
    <property type="match status" value="1"/>
</dbReference>
<dbReference type="CDD" id="cd02966">
    <property type="entry name" value="TlpA_like_family"/>
    <property type="match status" value="1"/>
</dbReference>
<dbReference type="PANTHER" id="PTHR42852:SF6">
    <property type="entry name" value="THIOL:DISULFIDE INTERCHANGE PROTEIN DSBE"/>
    <property type="match status" value="1"/>
</dbReference>
<reference evidence="7 8" key="1">
    <citation type="submission" date="2024-03" db="EMBL/GenBank/DDBJ databases">
        <title>Chitinophaga caseinilytica sp. nov., a casein hydrolysing bacterium isolated from forest soil.</title>
        <authorList>
            <person name="Lee D.S."/>
            <person name="Han D.M."/>
            <person name="Baek J.H."/>
            <person name="Choi D.G."/>
            <person name="Jeon J.H."/>
            <person name="Jeon C.O."/>
        </authorList>
    </citation>
    <scope>NUCLEOTIDE SEQUENCE [LARGE SCALE GENOMIC DNA]</scope>
    <source>
        <strain evidence="7 8">KACC 19118</strain>
    </source>
</reference>
<keyword evidence="5" id="KW-0732">Signal</keyword>
<gene>
    <name evidence="7" type="ORF">WJU22_13085</name>
</gene>
<evidence type="ECO:0000256" key="5">
    <source>
        <dbReference type="SAM" id="SignalP"/>
    </source>
</evidence>
<dbReference type="RefSeq" id="WP_341843680.1">
    <property type="nucleotide sequence ID" value="NZ_CP149792.1"/>
</dbReference>
<dbReference type="Pfam" id="PF08534">
    <property type="entry name" value="Redoxin"/>
    <property type="match status" value="1"/>
</dbReference>
<feature type="signal peptide" evidence="5">
    <location>
        <begin position="1"/>
        <end position="20"/>
    </location>
</feature>
<dbReference type="InterPro" id="IPR050553">
    <property type="entry name" value="Thioredoxin_ResA/DsbE_sf"/>
</dbReference>
<protein>
    <submittedName>
        <fullName evidence="7">TlpA disulfide reductase family protein</fullName>
    </submittedName>
</protein>
<sequence>MRKLMLCFASGIVLHAAAYAQKGTAALAGQLKKDDITTPLHIRNMDGADLTIPVEADGTFSGKINIPAKGFYDVSGVGNIYLEPGYALNIVYAPDSTYRFTGKGAVENNAFVSASKKLGNYLALGEETLLAQEALYIPMPEFLAKLDAFLDGGKKEFAKSSNASFREIAEKDLAFYAKYVMHMYAIYYGTDLVKQAEFYKFMQSGDRADSNYQRKFRALDSAQRVKRLTKEEKAKLTDLYDVQWDKNDAQLFKQSYWYRYMLSSHLSALQWGKYRDLWMAEGTGRDRRSLIDLTIVQHEVKDPFILSNLRHRHVTNALKMLGDKALRDSLYQNYMATVKRADYRKAVEEIYANANTFGDNKQAPDFTYEDINGKNVSLRDLRGKYVYIDVWATWCGPCKAEIPHLEKVEKAFHGKDITFVSLSVDKQSDKGKWVEFVKNGTLNSIQVLADKDFGSDFVKKFNINAIPRFILISPDGKIVSANALRPSDPKLTEMLEKLLSKG</sequence>
<organism evidence="7 8">
    <name type="scientific">Chitinophaga caseinilytica</name>
    <dbReference type="NCBI Taxonomy" id="2267521"/>
    <lineage>
        <taxon>Bacteria</taxon>
        <taxon>Pseudomonadati</taxon>
        <taxon>Bacteroidota</taxon>
        <taxon>Chitinophagia</taxon>
        <taxon>Chitinophagales</taxon>
        <taxon>Chitinophagaceae</taxon>
        <taxon>Chitinophaga</taxon>
    </lineage>
</organism>